<proteinExistence type="predicted"/>
<accession>A0A5B7GRD2</accession>
<dbReference type="AlphaFoldDB" id="A0A5B7GRD2"/>
<protein>
    <submittedName>
        <fullName evidence="1">Uncharacterized protein</fullName>
    </submittedName>
</protein>
<keyword evidence="2" id="KW-1185">Reference proteome</keyword>
<dbReference type="EMBL" id="VSRR010016714">
    <property type="protein sequence ID" value="MPC59618.1"/>
    <property type="molecule type" value="Genomic_DNA"/>
</dbReference>
<reference evidence="1 2" key="1">
    <citation type="submission" date="2019-05" db="EMBL/GenBank/DDBJ databases">
        <title>Another draft genome of Portunus trituberculatus and its Hox gene families provides insights of decapod evolution.</title>
        <authorList>
            <person name="Jeong J.-H."/>
            <person name="Song I."/>
            <person name="Kim S."/>
            <person name="Choi T."/>
            <person name="Kim D."/>
            <person name="Ryu S."/>
            <person name="Kim W."/>
        </authorList>
    </citation>
    <scope>NUCLEOTIDE SEQUENCE [LARGE SCALE GENOMIC DNA]</scope>
    <source>
        <tissue evidence="1">Muscle</tissue>
    </source>
</reference>
<evidence type="ECO:0000313" key="2">
    <source>
        <dbReference type="Proteomes" id="UP000324222"/>
    </source>
</evidence>
<sequence length="188" mass="20054">MKDTLMGHAGTWALRGRLARYGGGGCHVEVARAMAEVYKSDFKGMTLGSLQAAEGEADRRDRHVAELSSKTLPCARPSACSACLAPPFLSVTPVFLLVIHVLLSTGLLSSCLFLCSTVNLRVCPPSTNEAVTSRAELNYGMKTLLKSDENSIQGSVPILSQPTFAPACEDKAEVALLDHGFLLKSLCK</sequence>
<evidence type="ECO:0000313" key="1">
    <source>
        <dbReference type="EMBL" id="MPC59618.1"/>
    </source>
</evidence>
<comment type="caution">
    <text evidence="1">The sequence shown here is derived from an EMBL/GenBank/DDBJ whole genome shotgun (WGS) entry which is preliminary data.</text>
</comment>
<gene>
    <name evidence="1" type="ORF">E2C01_053642</name>
</gene>
<organism evidence="1 2">
    <name type="scientific">Portunus trituberculatus</name>
    <name type="common">Swimming crab</name>
    <name type="synonym">Neptunus trituberculatus</name>
    <dbReference type="NCBI Taxonomy" id="210409"/>
    <lineage>
        <taxon>Eukaryota</taxon>
        <taxon>Metazoa</taxon>
        <taxon>Ecdysozoa</taxon>
        <taxon>Arthropoda</taxon>
        <taxon>Crustacea</taxon>
        <taxon>Multicrustacea</taxon>
        <taxon>Malacostraca</taxon>
        <taxon>Eumalacostraca</taxon>
        <taxon>Eucarida</taxon>
        <taxon>Decapoda</taxon>
        <taxon>Pleocyemata</taxon>
        <taxon>Brachyura</taxon>
        <taxon>Eubrachyura</taxon>
        <taxon>Portunoidea</taxon>
        <taxon>Portunidae</taxon>
        <taxon>Portuninae</taxon>
        <taxon>Portunus</taxon>
    </lineage>
</organism>
<dbReference type="Proteomes" id="UP000324222">
    <property type="component" value="Unassembled WGS sequence"/>
</dbReference>
<name>A0A5B7GRD2_PORTR</name>